<organism evidence="2">
    <name type="scientific">Timema monikensis</name>
    <dbReference type="NCBI Taxonomy" id="170555"/>
    <lineage>
        <taxon>Eukaryota</taxon>
        <taxon>Metazoa</taxon>
        <taxon>Ecdysozoa</taxon>
        <taxon>Arthropoda</taxon>
        <taxon>Hexapoda</taxon>
        <taxon>Insecta</taxon>
        <taxon>Pterygota</taxon>
        <taxon>Neoptera</taxon>
        <taxon>Polyneoptera</taxon>
        <taxon>Phasmatodea</taxon>
        <taxon>Timematodea</taxon>
        <taxon>Timematoidea</taxon>
        <taxon>Timematidae</taxon>
        <taxon>Timema</taxon>
    </lineage>
</organism>
<feature type="compositionally biased region" description="Polar residues" evidence="1">
    <location>
        <begin position="128"/>
        <end position="149"/>
    </location>
</feature>
<feature type="compositionally biased region" description="Basic residues" evidence="1">
    <location>
        <begin position="265"/>
        <end position="274"/>
    </location>
</feature>
<dbReference type="EMBL" id="OB796534">
    <property type="protein sequence ID" value="CAD7433537.1"/>
    <property type="molecule type" value="Genomic_DNA"/>
</dbReference>
<feature type="compositionally biased region" description="Polar residues" evidence="1">
    <location>
        <begin position="290"/>
        <end position="299"/>
    </location>
</feature>
<reference evidence="2" key="1">
    <citation type="submission" date="2020-11" db="EMBL/GenBank/DDBJ databases">
        <authorList>
            <person name="Tran Van P."/>
        </authorList>
    </citation>
    <scope>NUCLEOTIDE SEQUENCE</scope>
</reference>
<name>A0A7R9EGG7_9NEOP</name>
<sequence>MDPLMAWQTVDPVALSRNRPLAKKTSCVAASATVRKRIASTQRPRESEISSTTMTMGTPCTFSFSSSFISSPIGWTKFCRKYLPQDPPPKSSNKECSLNQDYIMNSPGVMTRSQLKRLDKIIPRRVNYNESDVPDSTSQDGTASTSQESPPLKKIKASVENCRLVHHAKQRSGSDSSSAPEDVPFEIGLKRALTAIKNAKEGIQHDNLRKKQQRKEKLDRFKQQKEEKLNRLKESLACKEDASCSSSESCETTYEQDGFIVTSINKKKKKKRVKASTPKGWGEEQEDQDSNLTLFQESKATAEYSR</sequence>
<protein>
    <submittedName>
        <fullName evidence="2">Uncharacterized protein</fullName>
    </submittedName>
</protein>
<proteinExistence type="predicted"/>
<dbReference type="AlphaFoldDB" id="A0A7R9EGG7"/>
<accession>A0A7R9EGG7</accession>
<feature type="region of interest" description="Disordered" evidence="1">
    <location>
        <begin position="126"/>
        <end position="154"/>
    </location>
</feature>
<feature type="region of interest" description="Disordered" evidence="1">
    <location>
        <begin position="265"/>
        <end position="306"/>
    </location>
</feature>
<evidence type="ECO:0000313" key="2">
    <source>
        <dbReference type="EMBL" id="CAD7433537.1"/>
    </source>
</evidence>
<feature type="region of interest" description="Disordered" evidence="1">
    <location>
        <begin position="198"/>
        <end position="223"/>
    </location>
</feature>
<evidence type="ECO:0000256" key="1">
    <source>
        <dbReference type="SAM" id="MobiDB-lite"/>
    </source>
</evidence>
<gene>
    <name evidence="2" type="ORF">TMSB3V08_LOCUS10208</name>
</gene>